<proteinExistence type="predicted"/>
<dbReference type="PANTHER" id="PTHR48017">
    <property type="entry name" value="OS05G0424000 PROTEIN-RELATED"/>
    <property type="match status" value="1"/>
</dbReference>
<comment type="subcellular location">
    <subcellularLocation>
        <location evidence="1">Membrane</location>
    </subcellularLocation>
</comment>
<accession>A0AAD2DZ44</accession>
<dbReference type="InterPro" id="IPR013057">
    <property type="entry name" value="AA_transpt_TM"/>
</dbReference>
<evidence type="ECO:0000313" key="10">
    <source>
        <dbReference type="Proteomes" id="UP000834106"/>
    </source>
</evidence>
<feature type="transmembrane region" description="Helical" evidence="7">
    <location>
        <begin position="103"/>
        <end position="122"/>
    </location>
</feature>
<feature type="domain" description="Amino acid transporter transmembrane" evidence="8">
    <location>
        <begin position="43"/>
        <end position="162"/>
    </location>
</feature>
<gene>
    <name evidence="9" type="ORF">FPE_LOCUS20557</name>
</gene>
<evidence type="ECO:0000256" key="6">
    <source>
        <dbReference type="ARBA" id="ARBA00023136"/>
    </source>
</evidence>
<organism evidence="9 10">
    <name type="scientific">Fraxinus pennsylvanica</name>
    <dbReference type="NCBI Taxonomy" id="56036"/>
    <lineage>
        <taxon>Eukaryota</taxon>
        <taxon>Viridiplantae</taxon>
        <taxon>Streptophyta</taxon>
        <taxon>Embryophyta</taxon>
        <taxon>Tracheophyta</taxon>
        <taxon>Spermatophyta</taxon>
        <taxon>Magnoliopsida</taxon>
        <taxon>eudicotyledons</taxon>
        <taxon>Gunneridae</taxon>
        <taxon>Pentapetalae</taxon>
        <taxon>asterids</taxon>
        <taxon>lamiids</taxon>
        <taxon>Lamiales</taxon>
        <taxon>Oleaceae</taxon>
        <taxon>Oleeae</taxon>
        <taxon>Fraxinus</taxon>
    </lineage>
</organism>
<dbReference type="GO" id="GO:0006865">
    <property type="term" value="P:amino acid transport"/>
    <property type="evidence" value="ECO:0007669"/>
    <property type="project" value="UniProtKB-KW"/>
</dbReference>
<dbReference type="EMBL" id="OU503047">
    <property type="protein sequence ID" value="CAI9773127.1"/>
    <property type="molecule type" value="Genomic_DNA"/>
</dbReference>
<evidence type="ECO:0000256" key="1">
    <source>
        <dbReference type="ARBA" id="ARBA00004370"/>
    </source>
</evidence>
<reference evidence="9" key="1">
    <citation type="submission" date="2023-05" db="EMBL/GenBank/DDBJ databases">
        <authorList>
            <person name="Huff M."/>
        </authorList>
    </citation>
    <scope>NUCLEOTIDE SEQUENCE</scope>
</reference>
<evidence type="ECO:0000259" key="8">
    <source>
        <dbReference type="Pfam" id="PF01490"/>
    </source>
</evidence>
<protein>
    <recommendedName>
        <fullName evidence="8">Amino acid transporter transmembrane domain-containing protein</fullName>
    </recommendedName>
</protein>
<sequence length="162" mass="17754">MANFVNQNFQVDVCESGLEIQKVANVAELEDDGKPTRKGQGKRTSLSGVEVGISLSAAEKTWRMFRALGDIAFAYTYSQILIEIQDTLKAVPPENQVMKKANFMAVSATTVFYMMCGCLGYAAFGNNAPGNLLTGFGFYEPFWLVDLANCFIVVHLVGAYQV</sequence>
<dbReference type="AlphaFoldDB" id="A0AAD2DZ44"/>
<keyword evidence="10" id="KW-1185">Reference proteome</keyword>
<dbReference type="GO" id="GO:0016020">
    <property type="term" value="C:membrane"/>
    <property type="evidence" value="ECO:0007669"/>
    <property type="project" value="UniProtKB-SubCell"/>
</dbReference>
<keyword evidence="2" id="KW-0813">Transport</keyword>
<evidence type="ECO:0000313" key="9">
    <source>
        <dbReference type="EMBL" id="CAI9773127.1"/>
    </source>
</evidence>
<feature type="transmembrane region" description="Helical" evidence="7">
    <location>
        <begin position="142"/>
        <end position="160"/>
    </location>
</feature>
<evidence type="ECO:0000256" key="2">
    <source>
        <dbReference type="ARBA" id="ARBA00022448"/>
    </source>
</evidence>
<evidence type="ECO:0000256" key="4">
    <source>
        <dbReference type="ARBA" id="ARBA00022970"/>
    </source>
</evidence>
<keyword evidence="4" id="KW-0029">Amino-acid transport</keyword>
<evidence type="ECO:0000256" key="3">
    <source>
        <dbReference type="ARBA" id="ARBA00022692"/>
    </source>
</evidence>
<keyword evidence="3 7" id="KW-0812">Transmembrane</keyword>
<keyword evidence="6 7" id="KW-0472">Membrane</keyword>
<keyword evidence="5 7" id="KW-1133">Transmembrane helix</keyword>
<dbReference type="Proteomes" id="UP000834106">
    <property type="component" value="Chromosome 12"/>
</dbReference>
<dbReference type="Pfam" id="PF01490">
    <property type="entry name" value="Aa_trans"/>
    <property type="match status" value="1"/>
</dbReference>
<evidence type="ECO:0000256" key="5">
    <source>
        <dbReference type="ARBA" id="ARBA00022989"/>
    </source>
</evidence>
<evidence type="ECO:0000256" key="7">
    <source>
        <dbReference type="SAM" id="Phobius"/>
    </source>
</evidence>
<name>A0AAD2DZ44_9LAMI</name>